<dbReference type="AlphaFoldDB" id="A0A4Q2D974"/>
<keyword evidence="3" id="KW-1185">Reference proteome</keyword>
<evidence type="ECO:0000256" key="1">
    <source>
        <dbReference type="SAM" id="MobiDB-lite"/>
    </source>
</evidence>
<comment type="caution">
    <text evidence="2">The sequence shown here is derived from an EMBL/GenBank/DDBJ whole genome shotgun (WGS) entry which is preliminary data.</text>
</comment>
<proteinExistence type="predicted"/>
<accession>A0A4Q2D974</accession>
<name>A0A4Q2D974_9AGAR</name>
<dbReference type="Proteomes" id="UP000290288">
    <property type="component" value="Unassembled WGS sequence"/>
</dbReference>
<organism evidence="2 3">
    <name type="scientific">Candolleomyces aberdarensis</name>
    <dbReference type="NCBI Taxonomy" id="2316362"/>
    <lineage>
        <taxon>Eukaryota</taxon>
        <taxon>Fungi</taxon>
        <taxon>Dikarya</taxon>
        <taxon>Basidiomycota</taxon>
        <taxon>Agaricomycotina</taxon>
        <taxon>Agaricomycetes</taxon>
        <taxon>Agaricomycetidae</taxon>
        <taxon>Agaricales</taxon>
        <taxon>Agaricineae</taxon>
        <taxon>Psathyrellaceae</taxon>
        <taxon>Candolleomyces</taxon>
    </lineage>
</organism>
<feature type="region of interest" description="Disordered" evidence="1">
    <location>
        <begin position="18"/>
        <end position="64"/>
    </location>
</feature>
<sequence>MAVTWNLPAFHFDGKDYNPGTQDAFSSSSSASATDITTTGRHPSKTLPLPLSASSQNSSIPSTF</sequence>
<evidence type="ECO:0000313" key="3">
    <source>
        <dbReference type="Proteomes" id="UP000290288"/>
    </source>
</evidence>
<dbReference type="EMBL" id="SDEE01000546">
    <property type="protein sequence ID" value="RXW15492.1"/>
    <property type="molecule type" value="Genomic_DNA"/>
</dbReference>
<gene>
    <name evidence="2" type="ORF">EST38_g10362</name>
</gene>
<feature type="compositionally biased region" description="Polar residues" evidence="1">
    <location>
        <begin position="52"/>
        <end position="64"/>
    </location>
</feature>
<protein>
    <submittedName>
        <fullName evidence="2">Uncharacterized protein</fullName>
    </submittedName>
</protein>
<evidence type="ECO:0000313" key="2">
    <source>
        <dbReference type="EMBL" id="RXW15492.1"/>
    </source>
</evidence>
<reference evidence="2 3" key="1">
    <citation type="submission" date="2019-01" db="EMBL/GenBank/DDBJ databases">
        <title>Draft genome sequence of Psathyrella aberdarensis IHI B618.</title>
        <authorList>
            <person name="Buettner E."/>
            <person name="Kellner H."/>
        </authorList>
    </citation>
    <scope>NUCLEOTIDE SEQUENCE [LARGE SCALE GENOMIC DNA]</scope>
    <source>
        <strain evidence="2 3">IHI B618</strain>
    </source>
</reference>